<dbReference type="Proteomes" id="UP000054279">
    <property type="component" value="Unassembled WGS sequence"/>
</dbReference>
<feature type="non-terminal residue" evidence="1">
    <location>
        <position position="1"/>
    </location>
</feature>
<keyword evidence="2" id="KW-1185">Reference proteome</keyword>
<protein>
    <submittedName>
        <fullName evidence="1">Uncharacterized protein</fullName>
    </submittedName>
</protein>
<dbReference type="HOGENOM" id="CLU_125575_0_0_1"/>
<evidence type="ECO:0000313" key="1">
    <source>
        <dbReference type="EMBL" id="KIJ35618.1"/>
    </source>
</evidence>
<evidence type="ECO:0000313" key="2">
    <source>
        <dbReference type="Proteomes" id="UP000054279"/>
    </source>
</evidence>
<feature type="non-terminal residue" evidence="1">
    <location>
        <position position="131"/>
    </location>
</feature>
<dbReference type="OrthoDB" id="3236156at2759"/>
<accession>A0A0C9TYR9</accession>
<proteinExistence type="predicted"/>
<sequence length="131" mass="14774">NQKLLIRFLLQWKKDCDRERHGEKAILALLAGEMLPVLFTIAAKVLSPKEVGVWAKGLLCEHEDEVRCEVERSKMVSRTKEAAFLCLSPSEQSLVDSFIWLGCCMHKELNMVKGGVVAIMGFWKDKDLSGP</sequence>
<reference evidence="1 2" key="1">
    <citation type="submission" date="2014-06" db="EMBL/GenBank/DDBJ databases">
        <title>Evolutionary Origins and Diversification of the Mycorrhizal Mutualists.</title>
        <authorList>
            <consortium name="DOE Joint Genome Institute"/>
            <consortium name="Mycorrhizal Genomics Consortium"/>
            <person name="Kohler A."/>
            <person name="Kuo A."/>
            <person name="Nagy L.G."/>
            <person name="Floudas D."/>
            <person name="Copeland A."/>
            <person name="Barry K.W."/>
            <person name="Cichocki N."/>
            <person name="Veneault-Fourrey C."/>
            <person name="LaButti K."/>
            <person name="Lindquist E.A."/>
            <person name="Lipzen A."/>
            <person name="Lundell T."/>
            <person name="Morin E."/>
            <person name="Murat C."/>
            <person name="Riley R."/>
            <person name="Ohm R."/>
            <person name="Sun H."/>
            <person name="Tunlid A."/>
            <person name="Henrissat B."/>
            <person name="Grigoriev I.V."/>
            <person name="Hibbett D.S."/>
            <person name="Martin F."/>
        </authorList>
    </citation>
    <scope>NUCLEOTIDE SEQUENCE [LARGE SCALE GENOMIC DNA]</scope>
    <source>
        <strain evidence="1 2">SS14</strain>
    </source>
</reference>
<organism evidence="1 2">
    <name type="scientific">Sphaerobolus stellatus (strain SS14)</name>
    <dbReference type="NCBI Taxonomy" id="990650"/>
    <lineage>
        <taxon>Eukaryota</taxon>
        <taxon>Fungi</taxon>
        <taxon>Dikarya</taxon>
        <taxon>Basidiomycota</taxon>
        <taxon>Agaricomycotina</taxon>
        <taxon>Agaricomycetes</taxon>
        <taxon>Phallomycetidae</taxon>
        <taxon>Geastrales</taxon>
        <taxon>Sphaerobolaceae</taxon>
        <taxon>Sphaerobolus</taxon>
    </lineage>
</organism>
<dbReference type="AlphaFoldDB" id="A0A0C9TYR9"/>
<name>A0A0C9TYR9_SPHS4</name>
<dbReference type="EMBL" id="KN837187">
    <property type="protein sequence ID" value="KIJ35618.1"/>
    <property type="molecule type" value="Genomic_DNA"/>
</dbReference>
<gene>
    <name evidence="1" type="ORF">M422DRAFT_136940</name>
</gene>